<sequence length="240" mass="25596">MSSLTELLPASGERIDPALPEAREWIARRYALAGDTWTAVNMITTMNGSAAGEDGTSDTISNRVDRTILSVIRDQADAVLVGAQSLRAEGYTIPRRAMLAVLTRSGDLGDVPDNEGARERLIVLCPQASVPKVTARMDGRVHAVIGINAADPSPAQILQTLAEHGLTRVICEGGPTVTGSFLAAGAIDEIFLTAAPSVVLPPQPVFGQAEKLVTRYTLHGLMLDDEGTLYQRFRPRPAVD</sequence>
<dbReference type="PANTHER" id="PTHR38011">
    <property type="entry name" value="DIHYDROFOLATE REDUCTASE FAMILY PROTEIN (AFU_ORTHOLOGUE AFUA_8G06820)"/>
    <property type="match status" value="1"/>
</dbReference>
<organism evidence="5 6">
    <name type="scientific">Mycetocola tolaasinivorans</name>
    <dbReference type="NCBI Taxonomy" id="76635"/>
    <lineage>
        <taxon>Bacteria</taxon>
        <taxon>Bacillati</taxon>
        <taxon>Actinomycetota</taxon>
        <taxon>Actinomycetes</taxon>
        <taxon>Micrococcales</taxon>
        <taxon>Microbacteriaceae</taxon>
        <taxon>Mycetocola</taxon>
    </lineage>
</organism>
<keyword evidence="6" id="KW-1185">Reference proteome</keyword>
<dbReference type="RefSeq" id="WP_121647786.1">
    <property type="nucleotide sequence ID" value="NZ_RCUX01000003.1"/>
</dbReference>
<accession>A0A3L7A9V8</accession>
<feature type="domain" description="Bacterial bifunctional deaminase-reductase C-terminal" evidence="4">
    <location>
        <begin position="38"/>
        <end position="227"/>
    </location>
</feature>
<dbReference type="Pfam" id="PF01872">
    <property type="entry name" value="RibD_C"/>
    <property type="match status" value="1"/>
</dbReference>
<name>A0A3L7A9V8_9MICO</name>
<dbReference type="Proteomes" id="UP000272503">
    <property type="component" value="Unassembled WGS sequence"/>
</dbReference>
<evidence type="ECO:0000256" key="2">
    <source>
        <dbReference type="ARBA" id="ARBA00022857"/>
    </source>
</evidence>
<proteinExistence type="predicted"/>
<evidence type="ECO:0000313" key="6">
    <source>
        <dbReference type="Proteomes" id="UP000272503"/>
    </source>
</evidence>
<dbReference type="AlphaFoldDB" id="A0A3L7A9V8"/>
<dbReference type="SUPFAM" id="SSF53597">
    <property type="entry name" value="Dihydrofolate reductase-like"/>
    <property type="match status" value="1"/>
</dbReference>
<dbReference type="InterPro" id="IPR002734">
    <property type="entry name" value="RibDG_C"/>
</dbReference>
<dbReference type="InterPro" id="IPR024072">
    <property type="entry name" value="DHFR-like_dom_sf"/>
</dbReference>
<dbReference type="OrthoDB" id="5243299at2"/>
<dbReference type="InterPro" id="IPR050765">
    <property type="entry name" value="Riboflavin_Biosynth_HTPR"/>
</dbReference>
<gene>
    <name evidence="5" type="ORF">D9V32_04955</name>
</gene>
<dbReference type="GO" id="GO:0008703">
    <property type="term" value="F:5-amino-6-(5-phosphoribosylamino)uracil reductase activity"/>
    <property type="evidence" value="ECO:0007669"/>
    <property type="project" value="InterPro"/>
</dbReference>
<evidence type="ECO:0000256" key="1">
    <source>
        <dbReference type="ARBA" id="ARBA00005104"/>
    </source>
</evidence>
<dbReference type="GO" id="GO:0009231">
    <property type="term" value="P:riboflavin biosynthetic process"/>
    <property type="evidence" value="ECO:0007669"/>
    <property type="project" value="InterPro"/>
</dbReference>
<evidence type="ECO:0000259" key="4">
    <source>
        <dbReference type="Pfam" id="PF01872"/>
    </source>
</evidence>
<protein>
    <recommendedName>
        <fullName evidence="4">Bacterial bifunctional deaminase-reductase C-terminal domain-containing protein</fullName>
    </recommendedName>
</protein>
<dbReference type="Gene3D" id="3.40.430.10">
    <property type="entry name" value="Dihydrofolate Reductase, subunit A"/>
    <property type="match status" value="1"/>
</dbReference>
<evidence type="ECO:0000313" key="5">
    <source>
        <dbReference type="EMBL" id="RLP76977.1"/>
    </source>
</evidence>
<comment type="pathway">
    <text evidence="1">Cofactor biosynthesis; riboflavin biosynthesis.</text>
</comment>
<reference evidence="5 6" key="1">
    <citation type="submission" date="2018-10" db="EMBL/GenBank/DDBJ databases">
        <authorList>
            <person name="Li J."/>
        </authorList>
    </citation>
    <scope>NUCLEOTIDE SEQUENCE [LARGE SCALE GENOMIC DNA]</scope>
    <source>
        <strain evidence="5 6">IF 016277</strain>
    </source>
</reference>
<keyword evidence="3" id="KW-0560">Oxidoreductase</keyword>
<comment type="caution">
    <text evidence="5">The sequence shown here is derived from an EMBL/GenBank/DDBJ whole genome shotgun (WGS) entry which is preliminary data.</text>
</comment>
<dbReference type="EMBL" id="RCUX01000003">
    <property type="protein sequence ID" value="RLP76977.1"/>
    <property type="molecule type" value="Genomic_DNA"/>
</dbReference>
<evidence type="ECO:0000256" key="3">
    <source>
        <dbReference type="ARBA" id="ARBA00023002"/>
    </source>
</evidence>
<dbReference type="PANTHER" id="PTHR38011:SF7">
    <property type="entry name" value="2,5-DIAMINO-6-RIBOSYLAMINO-4(3H)-PYRIMIDINONE 5'-PHOSPHATE REDUCTASE"/>
    <property type="match status" value="1"/>
</dbReference>
<keyword evidence="2" id="KW-0521">NADP</keyword>